<keyword evidence="1" id="KW-1133">Transmembrane helix</keyword>
<dbReference type="RefSeq" id="WP_269423458.1">
    <property type="nucleotide sequence ID" value="NZ_JAPWGY010000003.1"/>
</dbReference>
<name>A0ABT4LJL2_9PROT</name>
<evidence type="ECO:0000256" key="1">
    <source>
        <dbReference type="SAM" id="Phobius"/>
    </source>
</evidence>
<gene>
    <name evidence="2" type="ORF">O4H49_10925</name>
</gene>
<accession>A0ABT4LJL2</accession>
<keyword evidence="1" id="KW-0812">Transmembrane</keyword>
<comment type="caution">
    <text evidence="2">The sequence shown here is derived from an EMBL/GenBank/DDBJ whole genome shotgun (WGS) entry which is preliminary data.</text>
</comment>
<dbReference type="EMBL" id="JAPWGY010000003">
    <property type="protein sequence ID" value="MCZ4281293.1"/>
    <property type="molecule type" value="Genomic_DNA"/>
</dbReference>
<evidence type="ECO:0000313" key="2">
    <source>
        <dbReference type="EMBL" id="MCZ4281293.1"/>
    </source>
</evidence>
<dbReference type="Proteomes" id="UP001069802">
    <property type="component" value="Unassembled WGS sequence"/>
</dbReference>
<dbReference type="InterPro" id="IPR019088">
    <property type="entry name" value="CHP02186-rel_TM"/>
</dbReference>
<organism evidence="2 3">
    <name type="scientific">Kiloniella laminariae</name>
    <dbReference type="NCBI Taxonomy" id="454162"/>
    <lineage>
        <taxon>Bacteria</taxon>
        <taxon>Pseudomonadati</taxon>
        <taxon>Pseudomonadota</taxon>
        <taxon>Alphaproteobacteria</taxon>
        <taxon>Rhodospirillales</taxon>
        <taxon>Kiloniellaceae</taxon>
        <taxon>Kiloniella</taxon>
    </lineage>
</organism>
<keyword evidence="3" id="KW-1185">Reference proteome</keyword>
<dbReference type="Pfam" id="PF09608">
    <property type="entry name" value="Alph_Pro_TM"/>
    <property type="match status" value="1"/>
</dbReference>
<keyword evidence="1" id="KW-0472">Membrane</keyword>
<evidence type="ECO:0000313" key="3">
    <source>
        <dbReference type="Proteomes" id="UP001069802"/>
    </source>
</evidence>
<feature type="transmembrane region" description="Helical" evidence="1">
    <location>
        <begin position="232"/>
        <end position="252"/>
    </location>
</feature>
<proteinExistence type="predicted"/>
<reference evidence="2" key="1">
    <citation type="submission" date="2022-12" db="EMBL/GenBank/DDBJ databases">
        <title>Bacterial isolates from different developmental stages of Nematostella vectensis.</title>
        <authorList>
            <person name="Fraune S."/>
        </authorList>
    </citation>
    <scope>NUCLEOTIDE SEQUENCE</scope>
    <source>
        <strain evidence="2">G21630-S1</strain>
    </source>
</reference>
<protein>
    <submittedName>
        <fullName evidence="2">TIGR02186 family protein</fullName>
    </submittedName>
</protein>
<sequence>MTPLWQRLSPLARGVFLLAVLAFVALPKQSRAIEVDLSSHLVAITAGFSGDKILLFGSINSPGEVLVVVRGPDADFKMHRKEQVAGIWMNTATMRFEKIPSFYAIAGTGPLEEIASPTTRALNGIGFDHIGLELPVTKAAGRIAEQWKDSLLRNLLRAGNYQLASAEIVFLGEHLFKTEFELPANVPTGSYSVSVYHLREGQIIDARTTPLSVSKIGAEAEIYDYAHHQGTMYGIFAIVIALVSGWMGHLAFRKG</sequence>